<sequence>MLKDKGIGVYFEKENIDTLDAKGEVLLTILSSLAQDESRSISENTRWGITRRFQQGKVRVNHKKFMGFDKDENGELIVDEQEAAHLQRIVKEYLVDGKGLRQIKKGLEADGILTATGNTVWHESAIKKMLQNEKLAGDALLQKTITVDFLTHKRVKNEGQAPQYFVENSHPAIISKETFQAVQREIERRSQLAGGDKDRSRYTNKYPFSGKIICGGCGKKFTRTYWGTGKYKKPVWICRTRSQDGKRGCSLPTLDDDKLQEAFVRVVNRLLADKDTLISCMLENIE</sequence>
<dbReference type="PROSITE" id="PS51736">
    <property type="entry name" value="RECOMBINASES_3"/>
    <property type="match status" value="1"/>
</dbReference>
<reference evidence="5" key="1">
    <citation type="submission" date="2019-08" db="EMBL/GenBank/DDBJ databases">
        <authorList>
            <person name="Kucharzyk K."/>
            <person name="Murdoch R.W."/>
            <person name="Higgins S."/>
            <person name="Loffler F."/>
        </authorList>
    </citation>
    <scope>NUCLEOTIDE SEQUENCE</scope>
</reference>
<evidence type="ECO:0000313" key="5">
    <source>
        <dbReference type="EMBL" id="MPN15955.1"/>
    </source>
</evidence>
<dbReference type="Pfam" id="PF07508">
    <property type="entry name" value="Recombinase"/>
    <property type="match status" value="1"/>
</dbReference>
<feature type="domain" description="Recombinase" evidence="4">
    <location>
        <begin position="65"/>
        <end position="192"/>
    </location>
</feature>
<dbReference type="GO" id="GO:0003677">
    <property type="term" value="F:DNA binding"/>
    <property type="evidence" value="ECO:0007669"/>
    <property type="project" value="UniProtKB-KW"/>
</dbReference>
<dbReference type="InterPro" id="IPR006119">
    <property type="entry name" value="Resolv_N"/>
</dbReference>
<dbReference type="GO" id="GO:0000150">
    <property type="term" value="F:DNA strand exchange activity"/>
    <property type="evidence" value="ECO:0007669"/>
    <property type="project" value="InterPro"/>
</dbReference>
<name>A0A645FNF7_9ZZZZ</name>
<dbReference type="Gene3D" id="3.40.50.1390">
    <property type="entry name" value="Resolvase, N-terminal catalytic domain"/>
    <property type="match status" value="1"/>
</dbReference>
<keyword evidence="1" id="KW-0238">DNA-binding</keyword>
<dbReference type="InterPro" id="IPR050639">
    <property type="entry name" value="SSR_resolvase"/>
</dbReference>
<evidence type="ECO:0000259" key="4">
    <source>
        <dbReference type="PROSITE" id="PS51737"/>
    </source>
</evidence>
<dbReference type="InterPro" id="IPR038109">
    <property type="entry name" value="DNA_bind_recomb_sf"/>
</dbReference>
<dbReference type="InterPro" id="IPR036162">
    <property type="entry name" value="Resolvase-like_N_sf"/>
</dbReference>
<dbReference type="AlphaFoldDB" id="A0A645FNF7"/>
<dbReference type="EMBL" id="VSSQ01062840">
    <property type="protein sequence ID" value="MPN15955.1"/>
    <property type="molecule type" value="Genomic_DNA"/>
</dbReference>
<evidence type="ECO:0008006" key="6">
    <source>
        <dbReference type="Google" id="ProtNLM"/>
    </source>
</evidence>
<dbReference type="PROSITE" id="PS51737">
    <property type="entry name" value="RECOMBINASE_DNA_BIND"/>
    <property type="match status" value="1"/>
</dbReference>
<organism evidence="5">
    <name type="scientific">bioreactor metagenome</name>
    <dbReference type="NCBI Taxonomy" id="1076179"/>
    <lineage>
        <taxon>unclassified sequences</taxon>
        <taxon>metagenomes</taxon>
        <taxon>ecological metagenomes</taxon>
    </lineage>
</organism>
<dbReference type="InterPro" id="IPR025827">
    <property type="entry name" value="Zn_ribbon_recom_dom"/>
</dbReference>
<gene>
    <name evidence="5" type="ORF">SDC9_163291</name>
</gene>
<evidence type="ECO:0000256" key="2">
    <source>
        <dbReference type="ARBA" id="ARBA00023172"/>
    </source>
</evidence>
<feature type="domain" description="Resolvase/invertase-type recombinase catalytic" evidence="3">
    <location>
        <begin position="1"/>
        <end position="56"/>
    </location>
</feature>
<dbReference type="Gene3D" id="3.90.1750.20">
    <property type="entry name" value="Putative Large Serine Recombinase, Chain B, Domain 2"/>
    <property type="match status" value="1"/>
</dbReference>
<evidence type="ECO:0000256" key="1">
    <source>
        <dbReference type="ARBA" id="ARBA00023125"/>
    </source>
</evidence>
<dbReference type="PANTHER" id="PTHR30461:SF2">
    <property type="entry name" value="SERINE RECOMBINASE PINE-RELATED"/>
    <property type="match status" value="1"/>
</dbReference>
<protein>
    <recommendedName>
        <fullName evidence="6">Recombinase domain-containing protein</fullName>
    </recommendedName>
</protein>
<dbReference type="PANTHER" id="PTHR30461">
    <property type="entry name" value="DNA-INVERTASE FROM LAMBDOID PROPHAGE"/>
    <property type="match status" value="1"/>
</dbReference>
<proteinExistence type="predicted"/>
<dbReference type="InterPro" id="IPR011109">
    <property type="entry name" value="DNA_bind_recombinase_dom"/>
</dbReference>
<comment type="caution">
    <text evidence="5">The sequence shown here is derived from an EMBL/GenBank/DDBJ whole genome shotgun (WGS) entry which is preliminary data.</text>
</comment>
<dbReference type="Pfam" id="PF13408">
    <property type="entry name" value="Zn_ribbon_recom"/>
    <property type="match status" value="1"/>
</dbReference>
<dbReference type="Pfam" id="PF00239">
    <property type="entry name" value="Resolvase"/>
    <property type="match status" value="1"/>
</dbReference>
<dbReference type="SUPFAM" id="SSF53041">
    <property type="entry name" value="Resolvase-like"/>
    <property type="match status" value="1"/>
</dbReference>
<evidence type="ECO:0000259" key="3">
    <source>
        <dbReference type="PROSITE" id="PS51736"/>
    </source>
</evidence>
<accession>A0A645FNF7</accession>
<keyword evidence="2" id="KW-0233">DNA recombination</keyword>